<dbReference type="GO" id="GO:0016787">
    <property type="term" value="F:hydrolase activity"/>
    <property type="evidence" value="ECO:0007669"/>
    <property type="project" value="UniProtKB-KW"/>
</dbReference>
<sequence>MIYKLQKRLRSILILGDSNLKQVVPMEMMEDPVRILCIPGATTSSKMTYAKVCIEMKKSMGPPAKRRSVSSVEIGRKKEKNSYHIILNNTGYRRIPNKENAVEEEGRFCDENDTHRAFECNEVESSILTKRTSTLTTVKIKASRCCMVMLKEIQDLQWFIKTS</sequence>
<evidence type="ECO:0000313" key="1">
    <source>
        <dbReference type="EMBL" id="CAC5423628.1"/>
    </source>
</evidence>
<keyword evidence="2" id="KW-1185">Reference proteome</keyword>
<protein>
    <submittedName>
        <fullName evidence="1">SULF</fullName>
        <ecNumber evidence="1">3.1.6.-</ecNumber>
    </submittedName>
</protein>
<dbReference type="Proteomes" id="UP000507470">
    <property type="component" value="Unassembled WGS sequence"/>
</dbReference>
<accession>A0A6J8ESV3</accession>
<evidence type="ECO:0000313" key="2">
    <source>
        <dbReference type="Proteomes" id="UP000507470"/>
    </source>
</evidence>
<dbReference type="EC" id="3.1.6.-" evidence="1"/>
<dbReference type="EMBL" id="CACVKT020009830">
    <property type="protein sequence ID" value="CAC5423628.1"/>
    <property type="molecule type" value="Genomic_DNA"/>
</dbReference>
<proteinExistence type="predicted"/>
<reference evidence="1 2" key="1">
    <citation type="submission" date="2020-06" db="EMBL/GenBank/DDBJ databases">
        <authorList>
            <person name="Li R."/>
            <person name="Bekaert M."/>
        </authorList>
    </citation>
    <scope>NUCLEOTIDE SEQUENCE [LARGE SCALE GENOMIC DNA]</scope>
    <source>
        <strain evidence="2">wild</strain>
    </source>
</reference>
<keyword evidence="1" id="KW-0378">Hydrolase</keyword>
<name>A0A6J8ESV3_MYTCO</name>
<organism evidence="1 2">
    <name type="scientific">Mytilus coruscus</name>
    <name type="common">Sea mussel</name>
    <dbReference type="NCBI Taxonomy" id="42192"/>
    <lineage>
        <taxon>Eukaryota</taxon>
        <taxon>Metazoa</taxon>
        <taxon>Spiralia</taxon>
        <taxon>Lophotrochozoa</taxon>
        <taxon>Mollusca</taxon>
        <taxon>Bivalvia</taxon>
        <taxon>Autobranchia</taxon>
        <taxon>Pteriomorphia</taxon>
        <taxon>Mytilida</taxon>
        <taxon>Mytiloidea</taxon>
        <taxon>Mytilidae</taxon>
        <taxon>Mytilinae</taxon>
        <taxon>Mytilus</taxon>
    </lineage>
</organism>
<dbReference type="OrthoDB" id="10585311at2759"/>
<dbReference type="AlphaFoldDB" id="A0A6J8ESV3"/>
<gene>
    <name evidence="1" type="ORF">MCOR_55608</name>
</gene>